<dbReference type="AlphaFoldDB" id="A0A7S1M9K7"/>
<keyword evidence="1" id="KW-0175">Coiled coil</keyword>
<dbReference type="EMBL" id="HBGF01029669">
    <property type="protein sequence ID" value="CAD9125635.1"/>
    <property type="molecule type" value="Transcribed_RNA"/>
</dbReference>
<accession>A0A7S1M9K7</accession>
<feature type="region of interest" description="Disordered" evidence="2">
    <location>
        <begin position="54"/>
        <end position="138"/>
    </location>
</feature>
<sequence>MSYHTPQNGGLSVTDLHRQLQELRDTLDASQRANRRQIADLERQNHTLWEENNKLKCGRSPFPNPASPGVPYVQVGHTPIQPQQPLSVSVGVKPPNLSLPHSPQQMDVLPNPQRSTGSSQQSPAPEPPEPSSREKQLAQELAEKNALLEKYRSKTRGMSLGIESQASPVASAPAGGPGAKMTAAKPRASLGGASRSLPLPGEMRESSSERDRRGAEPVGVVAVGVQNCVDTRDAFSQTQDSDAAALTNFADPSGGVAEGVLQGTKLCDAMGRLPTSRAINVHLFASVSSHQQLSGSFAGLPAALGSSLHEPPSPSASASTLPLATAGSWAEEPAPSASATMPVGRNPGSPKRGRGRGDDDRRRGGTRR</sequence>
<proteinExistence type="predicted"/>
<feature type="compositionally biased region" description="Low complexity" evidence="2">
    <location>
        <begin position="315"/>
        <end position="339"/>
    </location>
</feature>
<evidence type="ECO:0000256" key="2">
    <source>
        <dbReference type="SAM" id="MobiDB-lite"/>
    </source>
</evidence>
<feature type="compositionally biased region" description="Low complexity" evidence="2">
    <location>
        <begin position="164"/>
        <end position="174"/>
    </location>
</feature>
<name>A0A7S1M9K7_NEODS</name>
<feature type="region of interest" description="Disordered" evidence="2">
    <location>
        <begin position="306"/>
        <end position="368"/>
    </location>
</feature>
<feature type="compositionally biased region" description="Basic and acidic residues" evidence="2">
    <location>
        <begin position="202"/>
        <end position="215"/>
    </location>
</feature>
<gene>
    <name evidence="3" type="ORF">NDES1114_LOCUS19701</name>
</gene>
<feature type="region of interest" description="Disordered" evidence="2">
    <location>
        <begin position="164"/>
        <end position="216"/>
    </location>
</feature>
<feature type="compositionally biased region" description="Basic and acidic residues" evidence="2">
    <location>
        <begin position="355"/>
        <end position="368"/>
    </location>
</feature>
<evidence type="ECO:0000256" key="1">
    <source>
        <dbReference type="SAM" id="Coils"/>
    </source>
</evidence>
<evidence type="ECO:0000313" key="3">
    <source>
        <dbReference type="EMBL" id="CAD9125635.1"/>
    </source>
</evidence>
<reference evidence="3" key="1">
    <citation type="submission" date="2021-01" db="EMBL/GenBank/DDBJ databases">
        <authorList>
            <person name="Corre E."/>
            <person name="Pelletier E."/>
            <person name="Niang G."/>
            <person name="Scheremetjew M."/>
            <person name="Finn R."/>
            <person name="Kale V."/>
            <person name="Holt S."/>
            <person name="Cochrane G."/>
            <person name="Meng A."/>
            <person name="Brown T."/>
            <person name="Cohen L."/>
        </authorList>
    </citation>
    <scope>NUCLEOTIDE SEQUENCE</scope>
    <source>
        <strain evidence="3">CCAP 1951/1</strain>
    </source>
</reference>
<feature type="coiled-coil region" evidence="1">
    <location>
        <begin position="13"/>
        <end position="40"/>
    </location>
</feature>
<organism evidence="3">
    <name type="scientific">Neobodo designis</name>
    <name type="common">Flagellated protozoan</name>
    <name type="synonym">Bodo designis</name>
    <dbReference type="NCBI Taxonomy" id="312471"/>
    <lineage>
        <taxon>Eukaryota</taxon>
        <taxon>Discoba</taxon>
        <taxon>Euglenozoa</taxon>
        <taxon>Kinetoplastea</taxon>
        <taxon>Metakinetoplastina</taxon>
        <taxon>Neobodonida</taxon>
        <taxon>Neobodo</taxon>
    </lineage>
</organism>
<protein>
    <submittedName>
        <fullName evidence="3">Uncharacterized protein</fullName>
    </submittedName>
</protein>